<proteinExistence type="predicted"/>
<dbReference type="AlphaFoldDB" id="A0A7X2D273"/>
<gene>
    <name evidence="1" type="ORF">GHC57_02935</name>
</gene>
<dbReference type="RefSeq" id="WP_153340983.1">
    <property type="nucleotide sequence ID" value="NZ_WIVE01000004.1"/>
</dbReference>
<keyword evidence="2" id="KW-1185">Reference proteome</keyword>
<dbReference type="OrthoDB" id="7377420at2"/>
<accession>A0A7X2D273</accession>
<reference evidence="1 2" key="1">
    <citation type="submission" date="2019-10" db="EMBL/GenBank/DDBJ databases">
        <title>Draft whole-genome sequence of the purple nonsulfur photosynthetic bacterium Roseospira navarrensis DSM 15114.</title>
        <authorList>
            <person name="Kyndt J.A."/>
            <person name="Meyer T.E."/>
        </authorList>
    </citation>
    <scope>NUCLEOTIDE SEQUENCE [LARGE SCALE GENOMIC DNA]</scope>
    <source>
        <strain evidence="1 2">DSM 15114</strain>
    </source>
</reference>
<comment type="caution">
    <text evidence="1">The sequence shown here is derived from an EMBL/GenBank/DDBJ whole genome shotgun (WGS) entry which is preliminary data.</text>
</comment>
<dbReference type="Proteomes" id="UP000434582">
    <property type="component" value="Unassembled WGS sequence"/>
</dbReference>
<dbReference type="EMBL" id="WIVE01000004">
    <property type="protein sequence ID" value="MQX35468.1"/>
    <property type="molecule type" value="Genomic_DNA"/>
</dbReference>
<organism evidence="1 2">
    <name type="scientific">Roseospira navarrensis</name>
    <dbReference type="NCBI Taxonomy" id="140058"/>
    <lineage>
        <taxon>Bacteria</taxon>
        <taxon>Pseudomonadati</taxon>
        <taxon>Pseudomonadota</taxon>
        <taxon>Alphaproteobacteria</taxon>
        <taxon>Rhodospirillales</taxon>
        <taxon>Rhodospirillaceae</taxon>
        <taxon>Roseospira</taxon>
    </lineage>
</organism>
<protein>
    <submittedName>
        <fullName evidence="1">Uncharacterized protein</fullName>
    </submittedName>
</protein>
<evidence type="ECO:0000313" key="2">
    <source>
        <dbReference type="Proteomes" id="UP000434582"/>
    </source>
</evidence>
<evidence type="ECO:0000313" key="1">
    <source>
        <dbReference type="EMBL" id="MQX35468.1"/>
    </source>
</evidence>
<name>A0A7X2D273_9PROT</name>
<sequence length="133" mass="14894">MGLDGIPLTGAEAEFGLLFHMQNSRVRPRRSDPPELWTTPEDLGYSPDEAGFEKMAEGLRLYMQNPAYMKEHFPNAARRIRHAVNRDPGLNRIIQFNELGAPLGVAGGLGASGLALRDRNREDAKGPRRKDRR</sequence>